<keyword evidence="3" id="KW-1185">Reference proteome</keyword>
<name>A0A8J2JY11_9HEXA</name>
<feature type="domain" description="Peptidase S1" evidence="1">
    <location>
        <begin position="95"/>
        <end position="204"/>
    </location>
</feature>
<comment type="caution">
    <text evidence="2">The sequence shown here is derived from an EMBL/GenBank/DDBJ whole genome shotgun (WGS) entry which is preliminary data.</text>
</comment>
<dbReference type="AlphaFoldDB" id="A0A8J2JY11"/>
<reference evidence="2" key="1">
    <citation type="submission" date="2021-06" db="EMBL/GenBank/DDBJ databases">
        <authorList>
            <person name="Hodson N. C."/>
            <person name="Mongue J. A."/>
            <person name="Jaron S. K."/>
        </authorList>
    </citation>
    <scope>NUCLEOTIDE SEQUENCE</scope>
</reference>
<proteinExistence type="predicted"/>
<sequence length="209" mass="22998">MEWDLVFHFMGFCNILQEDHGAPGICDGLLYSVTTITYHNCTRPAMASIPAMPRDWYEKVLADAVHKCDQTRVGPGTTAKPKLTTVAPGAGAGPDKVIAGKHYFGRQEKTEQSRFYCYFSEHPNYNDPNNSYGYGLIHLSEPFILNENVNFVRAASIGDVPSNGCFMIGWQGTSADTELREQPVTFEDPSHCEDAHPTVSCVEGGACLV</sequence>
<dbReference type="GO" id="GO:0004252">
    <property type="term" value="F:serine-type endopeptidase activity"/>
    <property type="evidence" value="ECO:0007669"/>
    <property type="project" value="InterPro"/>
</dbReference>
<accession>A0A8J2JY11</accession>
<evidence type="ECO:0000313" key="3">
    <source>
        <dbReference type="Proteomes" id="UP000708208"/>
    </source>
</evidence>
<feature type="non-terminal residue" evidence="2">
    <location>
        <position position="1"/>
    </location>
</feature>
<dbReference type="InterPro" id="IPR001254">
    <property type="entry name" value="Trypsin_dom"/>
</dbReference>
<organism evidence="2 3">
    <name type="scientific">Allacma fusca</name>
    <dbReference type="NCBI Taxonomy" id="39272"/>
    <lineage>
        <taxon>Eukaryota</taxon>
        <taxon>Metazoa</taxon>
        <taxon>Ecdysozoa</taxon>
        <taxon>Arthropoda</taxon>
        <taxon>Hexapoda</taxon>
        <taxon>Collembola</taxon>
        <taxon>Symphypleona</taxon>
        <taxon>Sminthuridae</taxon>
        <taxon>Allacma</taxon>
    </lineage>
</organism>
<evidence type="ECO:0000313" key="2">
    <source>
        <dbReference type="EMBL" id="CAG7729015.1"/>
    </source>
</evidence>
<dbReference type="Proteomes" id="UP000708208">
    <property type="component" value="Unassembled WGS sequence"/>
</dbReference>
<protein>
    <recommendedName>
        <fullName evidence="1">Peptidase S1 domain-containing protein</fullName>
    </recommendedName>
</protein>
<evidence type="ECO:0000259" key="1">
    <source>
        <dbReference type="Pfam" id="PF00089"/>
    </source>
</evidence>
<dbReference type="GO" id="GO:0006508">
    <property type="term" value="P:proteolysis"/>
    <property type="evidence" value="ECO:0007669"/>
    <property type="project" value="InterPro"/>
</dbReference>
<dbReference type="EMBL" id="CAJVCH010172047">
    <property type="protein sequence ID" value="CAG7729015.1"/>
    <property type="molecule type" value="Genomic_DNA"/>
</dbReference>
<gene>
    <name evidence="2" type="ORF">AFUS01_LOCUS17756</name>
</gene>
<dbReference type="Pfam" id="PF00089">
    <property type="entry name" value="Trypsin"/>
    <property type="match status" value="1"/>
</dbReference>